<dbReference type="SMART" id="SM00316">
    <property type="entry name" value="S1"/>
    <property type="match status" value="1"/>
</dbReference>
<dbReference type="PIRSF" id="PIRSF005499">
    <property type="entry name" value="PNPase"/>
    <property type="match status" value="1"/>
</dbReference>
<evidence type="ECO:0000256" key="5">
    <source>
        <dbReference type="ARBA" id="ARBA00022723"/>
    </source>
</evidence>
<keyword evidence="6 8" id="KW-0460">Magnesium</keyword>
<comment type="catalytic activity">
    <reaction evidence="8">
        <text>RNA(n+1) + phosphate = RNA(n) + a ribonucleoside 5'-diphosphate</text>
        <dbReference type="Rhea" id="RHEA:22096"/>
        <dbReference type="Rhea" id="RHEA-COMP:14527"/>
        <dbReference type="Rhea" id="RHEA-COMP:17342"/>
        <dbReference type="ChEBI" id="CHEBI:43474"/>
        <dbReference type="ChEBI" id="CHEBI:57930"/>
        <dbReference type="ChEBI" id="CHEBI:140395"/>
        <dbReference type="EC" id="2.7.7.8"/>
    </reaction>
</comment>
<evidence type="ECO:0000256" key="1">
    <source>
        <dbReference type="ARBA" id="ARBA00007404"/>
    </source>
</evidence>
<gene>
    <name evidence="8" type="primary">pnp</name>
    <name evidence="10" type="ORF">N177_1199</name>
</gene>
<dbReference type="InterPro" id="IPR036345">
    <property type="entry name" value="ExoRNase_PH_dom2_sf"/>
</dbReference>
<dbReference type="FunFam" id="3.30.230.70:FF:000001">
    <property type="entry name" value="Polyribonucleotide nucleotidyltransferase"/>
    <property type="match status" value="1"/>
</dbReference>
<dbReference type="Proteomes" id="UP000017819">
    <property type="component" value="Unassembled WGS sequence"/>
</dbReference>
<dbReference type="InterPro" id="IPR036612">
    <property type="entry name" value="KH_dom_type_1_sf"/>
</dbReference>
<organism evidence="10 11">
    <name type="scientific">Lutibaculum baratangense AMV1</name>
    <dbReference type="NCBI Taxonomy" id="631454"/>
    <lineage>
        <taxon>Bacteria</taxon>
        <taxon>Pseudomonadati</taxon>
        <taxon>Pseudomonadota</taxon>
        <taxon>Alphaproteobacteria</taxon>
        <taxon>Hyphomicrobiales</taxon>
        <taxon>Tepidamorphaceae</taxon>
        <taxon>Lutibaculum</taxon>
    </lineage>
</organism>
<evidence type="ECO:0000256" key="7">
    <source>
        <dbReference type="ARBA" id="ARBA00022884"/>
    </source>
</evidence>
<dbReference type="AlphaFoldDB" id="V4RKL5"/>
<dbReference type="InterPro" id="IPR001247">
    <property type="entry name" value="ExoRNase_PH_dom1"/>
</dbReference>
<dbReference type="PANTHER" id="PTHR11252">
    <property type="entry name" value="POLYRIBONUCLEOTIDE NUCLEOTIDYLTRANSFERASE"/>
    <property type="match status" value="1"/>
</dbReference>
<dbReference type="NCBIfam" id="NF008805">
    <property type="entry name" value="PRK11824.1"/>
    <property type="match status" value="1"/>
</dbReference>
<keyword evidence="5 8" id="KW-0479">Metal-binding</keyword>
<dbReference type="Gene3D" id="2.40.50.140">
    <property type="entry name" value="Nucleic acid-binding proteins"/>
    <property type="match status" value="1"/>
</dbReference>
<dbReference type="GO" id="GO:0000175">
    <property type="term" value="F:3'-5'-RNA exonuclease activity"/>
    <property type="evidence" value="ECO:0007669"/>
    <property type="project" value="TreeGrafter"/>
</dbReference>
<dbReference type="HAMAP" id="MF_01595">
    <property type="entry name" value="PNPase"/>
    <property type="match status" value="1"/>
</dbReference>
<dbReference type="CDD" id="cd04472">
    <property type="entry name" value="S1_PNPase"/>
    <property type="match status" value="1"/>
</dbReference>
<evidence type="ECO:0000259" key="9">
    <source>
        <dbReference type="PROSITE" id="PS50126"/>
    </source>
</evidence>
<keyword evidence="3 8" id="KW-0808">Transferase</keyword>
<comment type="caution">
    <text evidence="10">The sequence shown here is derived from an EMBL/GenBank/DDBJ whole genome shotgun (WGS) entry which is preliminary data.</text>
</comment>
<feature type="binding site" evidence="8">
    <location>
        <position position="493"/>
    </location>
    <ligand>
        <name>Mg(2+)</name>
        <dbReference type="ChEBI" id="CHEBI:18420"/>
    </ligand>
</feature>
<dbReference type="SUPFAM" id="SSF54791">
    <property type="entry name" value="Eukaryotic type KH-domain (KH-domain type I)"/>
    <property type="match status" value="1"/>
</dbReference>
<keyword evidence="2 8" id="KW-0963">Cytoplasm</keyword>
<dbReference type="SUPFAM" id="SSF55666">
    <property type="entry name" value="Ribonuclease PH domain 2-like"/>
    <property type="match status" value="2"/>
</dbReference>
<dbReference type="Pfam" id="PF03726">
    <property type="entry name" value="PNPase"/>
    <property type="match status" value="1"/>
</dbReference>
<comment type="subcellular location">
    <subcellularLocation>
        <location evidence="8">Cytoplasm</location>
    </subcellularLocation>
</comment>
<protein>
    <recommendedName>
        <fullName evidence="8">Polyribonucleotide nucleotidyltransferase</fullName>
        <ecNumber evidence="8">2.7.7.8</ecNumber>
    </recommendedName>
    <alternativeName>
        <fullName evidence="8">Polynucleotide phosphorylase</fullName>
        <shortName evidence="8">PNPase</shortName>
    </alternativeName>
</protein>
<dbReference type="FunFam" id="3.30.230.70:FF:000002">
    <property type="entry name" value="Polyribonucleotide nucleotidyltransferase"/>
    <property type="match status" value="1"/>
</dbReference>
<dbReference type="GO" id="GO:0003723">
    <property type="term" value="F:RNA binding"/>
    <property type="evidence" value="ECO:0007669"/>
    <property type="project" value="UniProtKB-UniRule"/>
</dbReference>
<dbReference type="RefSeq" id="WP_023431344.1">
    <property type="nucleotide sequence ID" value="NZ_AWXZ01000017.1"/>
</dbReference>
<evidence type="ECO:0000256" key="2">
    <source>
        <dbReference type="ARBA" id="ARBA00022490"/>
    </source>
</evidence>
<dbReference type="Gene3D" id="3.30.230.70">
    <property type="entry name" value="GHMP Kinase, N-terminal domain"/>
    <property type="match status" value="2"/>
</dbReference>
<evidence type="ECO:0000256" key="8">
    <source>
        <dbReference type="HAMAP-Rule" id="MF_01595"/>
    </source>
</evidence>
<dbReference type="Pfam" id="PF01138">
    <property type="entry name" value="RNase_PH"/>
    <property type="match status" value="2"/>
</dbReference>
<accession>V4RKL5</accession>
<dbReference type="GO" id="GO:0004654">
    <property type="term" value="F:polyribonucleotide nucleotidyltransferase activity"/>
    <property type="evidence" value="ECO:0007669"/>
    <property type="project" value="UniProtKB-UniRule"/>
</dbReference>
<dbReference type="InterPro" id="IPR004087">
    <property type="entry name" value="KH_dom"/>
</dbReference>
<reference evidence="10 11" key="1">
    <citation type="journal article" date="2014" name="Genome Announc.">
        <title>Draft Genome Sequence of Lutibaculum baratangense Strain AMV1T, Isolated from a Mud Volcano in Andamans, India.</title>
        <authorList>
            <person name="Singh A."/>
            <person name="Sreenivas A."/>
            <person name="Sathyanarayana Reddy G."/>
            <person name="Pinnaka A.K."/>
            <person name="Shivaji S."/>
        </authorList>
    </citation>
    <scope>NUCLEOTIDE SEQUENCE [LARGE SCALE GENOMIC DNA]</scope>
    <source>
        <strain evidence="10 11">AMV1</strain>
    </source>
</reference>
<dbReference type="CDD" id="cd02393">
    <property type="entry name" value="KH-I_PNPase"/>
    <property type="match status" value="1"/>
</dbReference>
<dbReference type="eggNOG" id="COG1185">
    <property type="taxonomic scope" value="Bacteria"/>
</dbReference>
<keyword evidence="7 8" id="KW-0694">RNA-binding</keyword>
<dbReference type="EMBL" id="AWXZ01000017">
    <property type="protein sequence ID" value="ESR25864.1"/>
    <property type="molecule type" value="Genomic_DNA"/>
</dbReference>
<dbReference type="OrthoDB" id="9804305at2"/>
<dbReference type="STRING" id="631454.N177_1199"/>
<dbReference type="SMART" id="SM00322">
    <property type="entry name" value="KH"/>
    <property type="match status" value="1"/>
</dbReference>
<dbReference type="InterPro" id="IPR012340">
    <property type="entry name" value="NA-bd_OB-fold"/>
</dbReference>
<dbReference type="FunFam" id="3.30.1370.10:FF:000001">
    <property type="entry name" value="Polyribonucleotide nucleotidyltransferase"/>
    <property type="match status" value="1"/>
</dbReference>
<evidence type="ECO:0000313" key="10">
    <source>
        <dbReference type="EMBL" id="ESR25864.1"/>
    </source>
</evidence>
<dbReference type="PATRIC" id="fig|631454.5.peg.1184"/>
<dbReference type="NCBIfam" id="TIGR03591">
    <property type="entry name" value="polynuc_phos"/>
    <property type="match status" value="1"/>
</dbReference>
<dbReference type="InterPro" id="IPR027408">
    <property type="entry name" value="PNPase/RNase_PH_dom_sf"/>
</dbReference>
<dbReference type="GO" id="GO:0000287">
    <property type="term" value="F:magnesium ion binding"/>
    <property type="evidence" value="ECO:0007669"/>
    <property type="project" value="UniProtKB-UniRule"/>
</dbReference>
<dbReference type="Pfam" id="PF03725">
    <property type="entry name" value="RNase_PH_C"/>
    <property type="match status" value="1"/>
</dbReference>
<dbReference type="FunFam" id="2.40.50.140:FF:000107">
    <property type="entry name" value="Polyribonucleotide nucleotidyltransferase"/>
    <property type="match status" value="1"/>
</dbReference>
<dbReference type="InterPro" id="IPR012162">
    <property type="entry name" value="PNPase"/>
</dbReference>
<dbReference type="InterPro" id="IPR020568">
    <property type="entry name" value="Ribosomal_Su5_D2-typ_SF"/>
</dbReference>
<dbReference type="GO" id="GO:0006402">
    <property type="term" value="P:mRNA catabolic process"/>
    <property type="evidence" value="ECO:0007669"/>
    <property type="project" value="UniProtKB-UniRule"/>
</dbReference>
<dbReference type="InterPro" id="IPR003029">
    <property type="entry name" value="S1_domain"/>
</dbReference>
<dbReference type="PANTHER" id="PTHR11252:SF0">
    <property type="entry name" value="POLYRIBONUCLEOTIDE NUCLEOTIDYLTRANSFERASE 1, MITOCHONDRIAL"/>
    <property type="match status" value="1"/>
</dbReference>
<dbReference type="CDD" id="cd11363">
    <property type="entry name" value="RNase_PH_PNPase_1"/>
    <property type="match status" value="1"/>
</dbReference>
<proteinExistence type="inferred from homology"/>
<name>V4RKL5_9HYPH</name>
<dbReference type="InterPro" id="IPR004088">
    <property type="entry name" value="KH_dom_type_1"/>
</dbReference>
<dbReference type="InterPro" id="IPR015848">
    <property type="entry name" value="PNPase_PH_RNA-bd_bac/org-type"/>
</dbReference>
<evidence type="ECO:0000256" key="6">
    <source>
        <dbReference type="ARBA" id="ARBA00022842"/>
    </source>
</evidence>
<dbReference type="PROSITE" id="PS50126">
    <property type="entry name" value="S1"/>
    <property type="match status" value="1"/>
</dbReference>
<evidence type="ECO:0000256" key="3">
    <source>
        <dbReference type="ARBA" id="ARBA00022679"/>
    </source>
</evidence>
<dbReference type="SUPFAM" id="SSF54211">
    <property type="entry name" value="Ribosomal protein S5 domain 2-like"/>
    <property type="match status" value="2"/>
</dbReference>
<dbReference type="InterPro" id="IPR015847">
    <property type="entry name" value="ExoRNase_PH_dom2"/>
</dbReference>
<feature type="binding site" evidence="8">
    <location>
        <position position="487"/>
    </location>
    <ligand>
        <name>Mg(2+)</name>
        <dbReference type="ChEBI" id="CHEBI:18420"/>
    </ligand>
</feature>
<keyword evidence="4 8" id="KW-0548">Nucleotidyltransferase</keyword>
<dbReference type="PROSITE" id="PS50084">
    <property type="entry name" value="KH_TYPE_1"/>
    <property type="match status" value="1"/>
</dbReference>
<comment type="function">
    <text evidence="8">Involved in mRNA degradation. Catalyzes the phosphorolysis of single-stranded polyribonucleotides processively in the 3'- to 5'-direction.</text>
</comment>
<dbReference type="CDD" id="cd11364">
    <property type="entry name" value="RNase_PH_PNPase_2"/>
    <property type="match status" value="1"/>
</dbReference>
<dbReference type="Gene3D" id="3.30.1370.10">
    <property type="entry name" value="K Homology domain, type 1"/>
    <property type="match status" value="1"/>
</dbReference>
<dbReference type="Pfam" id="PF00575">
    <property type="entry name" value="S1"/>
    <property type="match status" value="1"/>
</dbReference>
<keyword evidence="11" id="KW-1185">Reference proteome</keyword>
<dbReference type="Pfam" id="PF00013">
    <property type="entry name" value="KH_1"/>
    <property type="match status" value="1"/>
</dbReference>
<sequence length="709" mass="76365">MFKIHREEIEWAGRPLVLETGKIARQANGSVVAQYGDTTVLATVVAAPEPKPGLDFFPLTVHYQEKTYAAGKIPGGFFKREGRPSEKETLTSRLIDRPIRPLFVDGFKSETQVIATVLSHDLENDPDIVAMVAVSAALTISGIPFQGPIGAARVGYIEGEYVINPEVDSLPESKLDLIVAGTEDAVMMVESEAHELSEDVMLGAVMAGHKGFQPVIDAIIRLAERCAKEPRELKLPDTEAVEKKVAELATEELKAAYGIAQKTERQEAVAAAKKKVIEALCPEDGSGEDPQLVSGAFKKVEKKVVRGSIIETGRRIDGRDLSTVRAIESQVGFLPRTHGSALFTRGETQALVVATLGTGEDEQYVDALTGTYKERFLLHYNFPPYSVGEAGRMGTPGRREIGHGKLAWRAIRPMLPAATEFPYTLRVVSEVTESNGSSSMATVCGTSLALMDAGVPLKESVAGIAMGLILEEDGKFAVLSDILGDEDHLGDMDFKVAGTKNGITSLQMDIKVAGITEEIMKLALSQAQGGRMHILGEMAKGISGARAELGEFAPRIEVITIPVDKIRDVIGSGGKVIREIVEKTGAKINVEDDGTIKVASADGKAIKAALDWIKSIVAEPEIGEIYRGKVVKTVDFGAFVNFFGARDGLVHISQLSTGRPQKTTDVVKEGDEVYVKLMGFDERGKVRLSMKVVNQETGEEVKPGEEAAE</sequence>
<dbReference type="GO" id="GO:0006396">
    <property type="term" value="P:RNA processing"/>
    <property type="evidence" value="ECO:0007669"/>
    <property type="project" value="InterPro"/>
</dbReference>
<dbReference type="GO" id="GO:0005829">
    <property type="term" value="C:cytosol"/>
    <property type="evidence" value="ECO:0007669"/>
    <property type="project" value="UniProtKB-ARBA"/>
</dbReference>
<dbReference type="EC" id="2.7.7.8" evidence="8"/>
<dbReference type="SUPFAM" id="SSF50249">
    <property type="entry name" value="Nucleic acid-binding proteins"/>
    <property type="match status" value="1"/>
</dbReference>
<evidence type="ECO:0000313" key="11">
    <source>
        <dbReference type="Proteomes" id="UP000017819"/>
    </source>
</evidence>
<evidence type="ECO:0000256" key="4">
    <source>
        <dbReference type="ARBA" id="ARBA00022695"/>
    </source>
</evidence>
<feature type="domain" description="S1 motif" evidence="9">
    <location>
        <begin position="623"/>
        <end position="691"/>
    </location>
</feature>
<comment type="similarity">
    <text evidence="1 8">Belongs to the polyribonucleotide nucleotidyltransferase family.</text>
</comment>
<comment type="cofactor">
    <cofactor evidence="8">
        <name>Mg(2+)</name>
        <dbReference type="ChEBI" id="CHEBI:18420"/>
    </cofactor>
</comment>